<proteinExistence type="predicted"/>
<accession>A0A8J5C476</accession>
<protein>
    <submittedName>
        <fullName evidence="1">Uncharacterized protein</fullName>
    </submittedName>
</protein>
<dbReference type="Proteomes" id="UP000734854">
    <property type="component" value="Unassembled WGS sequence"/>
</dbReference>
<organism evidence="1 2">
    <name type="scientific">Zingiber officinale</name>
    <name type="common">Ginger</name>
    <name type="synonym">Amomum zingiber</name>
    <dbReference type="NCBI Taxonomy" id="94328"/>
    <lineage>
        <taxon>Eukaryota</taxon>
        <taxon>Viridiplantae</taxon>
        <taxon>Streptophyta</taxon>
        <taxon>Embryophyta</taxon>
        <taxon>Tracheophyta</taxon>
        <taxon>Spermatophyta</taxon>
        <taxon>Magnoliopsida</taxon>
        <taxon>Liliopsida</taxon>
        <taxon>Zingiberales</taxon>
        <taxon>Zingiberaceae</taxon>
        <taxon>Zingiber</taxon>
    </lineage>
</organism>
<comment type="caution">
    <text evidence="1">The sequence shown here is derived from an EMBL/GenBank/DDBJ whole genome shotgun (WGS) entry which is preliminary data.</text>
</comment>
<keyword evidence="2" id="KW-1185">Reference proteome</keyword>
<dbReference type="EMBL" id="JACMSC010000150">
    <property type="protein sequence ID" value="KAG6466521.1"/>
    <property type="molecule type" value="Genomic_DNA"/>
</dbReference>
<sequence>MPSCGLEKASSKPLLSKLSLLEVNQLMMRTLGICYIPSEQPAKAPAVEDLMPQNGAFTKRKKFCEVVAMDVVEESTTEKGWKKLAERLGLERVNLDCSNLLNNALEAYLKYVSNQVRLIGVGGLDYSRLQGGFRVGNGVTNSVFYLCAVAEFGINNYSFCERNWEQSYQTDKALLSLFAQK</sequence>
<evidence type="ECO:0000313" key="1">
    <source>
        <dbReference type="EMBL" id="KAG6466521.1"/>
    </source>
</evidence>
<evidence type="ECO:0000313" key="2">
    <source>
        <dbReference type="Proteomes" id="UP000734854"/>
    </source>
</evidence>
<reference evidence="1 2" key="1">
    <citation type="submission" date="2020-08" db="EMBL/GenBank/DDBJ databases">
        <title>Plant Genome Project.</title>
        <authorList>
            <person name="Zhang R.-G."/>
        </authorList>
    </citation>
    <scope>NUCLEOTIDE SEQUENCE [LARGE SCALE GENOMIC DNA]</scope>
    <source>
        <tissue evidence="1">Rhizome</tissue>
    </source>
</reference>
<gene>
    <name evidence="1" type="ORF">ZIOFF_075681</name>
</gene>
<name>A0A8J5C476_ZINOF</name>
<dbReference type="AlphaFoldDB" id="A0A8J5C476"/>